<feature type="transmembrane region" description="Helical" evidence="1">
    <location>
        <begin position="101"/>
        <end position="119"/>
    </location>
</feature>
<dbReference type="EMBL" id="AE017125">
    <property type="protein sequence ID" value="AAP77559.1"/>
    <property type="molecule type" value="Genomic_DNA"/>
</dbReference>
<feature type="transmembrane region" description="Helical" evidence="1">
    <location>
        <begin position="39"/>
        <end position="56"/>
    </location>
</feature>
<organism evidence="2 3">
    <name type="scientific">Helicobacter hepaticus (strain ATCC 51449 / 3B1)</name>
    <dbReference type="NCBI Taxonomy" id="235279"/>
    <lineage>
        <taxon>Bacteria</taxon>
        <taxon>Pseudomonadati</taxon>
        <taxon>Campylobacterota</taxon>
        <taxon>Epsilonproteobacteria</taxon>
        <taxon>Campylobacterales</taxon>
        <taxon>Helicobacteraceae</taxon>
        <taxon>Helicobacter</taxon>
    </lineage>
</organism>
<sequence>MENIIKVLYKGIAIIGITAFIGGAIAFTQNIASLASFEAGFLGFSFVVASSFATLLKRVKSQDTSTSSDDKNLVQQQETNSTQNTPNFSTRFVIGTQMSLSFLRVLSYVLFALMLIGLFEYQLFVLKWFFGGLCIAMIICVGIGILGISKISLH</sequence>
<keyword evidence="1" id="KW-0812">Transmembrane</keyword>
<evidence type="ECO:0000313" key="3">
    <source>
        <dbReference type="Proteomes" id="UP000002495"/>
    </source>
</evidence>
<dbReference type="Proteomes" id="UP000002495">
    <property type="component" value="Chromosome"/>
</dbReference>
<dbReference type="AlphaFoldDB" id="Q7VHK5"/>
<dbReference type="HOGENOM" id="CLU_1701830_0_0_7"/>
<feature type="transmembrane region" description="Helical" evidence="1">
    <location>
        <begin position="7"/>
        <end position="27"/>
    </location>
</feature>
<dbReference type="KEGG" id="hhe:HH_0962"/>
<dbReference type="RefSeq" id="WP_011115802.1">
    <property type="nucleotide sequence ID" value="NC_004917.1"/>
</dbReference>
<evidence type="ECO:0000256" key="1">
    <source>
        <dbReference type="SAM" id="Phobius"/>
    </source>
</evidence>
<feature type="transmembrane region" description="Helical" evidence="1">
    <location>
        <begin position="125"/>
        <end position="148"/>
    </location>
</feature>
<keyword evidence="1" id="KW-1133">Transmembrane helix</keyword>
<dbReference type="STRING" id="235279.HH_0962"/>
<dbReference type="OrthoDB" id="5330127at2"/>
<keyword evidence="3" id="KW-1185">Reference proteome</keyword>
<name>Q7VHK5_HELHP</name>
<evidence type="ECO:0000313" key="2">
    <source>
        <dbReference type="EMBL" id="AAP77559.1"/>
    </source>
</evidence>
<proteinExistence type="predicted"/>
<protein>
    <submittedName>
        <fullName evidence="2">Uncharacterized protein</fullName>
    </submittedName>
</protein>
<accession>Q7VHK5</accession>
<reference evidence="2 3" key="1">
    <citation type="journal article" date="2003" name="Proc. Natl. Acad. Sci. U.S.A.">
        <title>The complete genome sequence of the carcinogenic bacterium Helicobacter hepaticus.</title>
        <authorList>
            <person name="Suerbaum S."/>
            <person name="Josenhans C."/>
            <person name="Sterzenbach T."/>
            <person name="Drescher B."/>
            <person name="Brandt P."/>
            <person name="Bell M."/>
            <person name="Droege M."/>
            <person name="Fartmann B."/>
            <person name="Fischer H.-P."/>
            <person name="Ge Z."/>
            <person name="Hoerster A."/>
            <person name="Holland R."/>
            <person name="Klein K."/>
            <person name="Koenig J."/>
            <person name="Macko L."/>
            <person name="Mendz G.L."/>
            <person name="Nyakatura G."/>
            <person name="Schauer D.B."/>
            <person name="Shen Z."/>
            <person name="Weber J."/>
            <person name="Frosch M."/>
            <person name="Fox J.G."/>
        </authorList>
    </citation>
    <scope>NUCLEOTIDE SEQUENCE [LARGE SCALE GENOMIC DNA]</scope>
    <source>
        <strain evidence="3">ATCC 51449 / 3B1</strain>
    </source>
</reference>
<keyword evidence="1" id="KW-0472">Membrane</keyword>
<gene>
    <name evidence="2" type="ordered locus">HH_0962</name>
</gene>